<organism evidence="1 2">
    <name type="scientific">Candidatus Roizmanbacteria bacterium RIFCSPLOWO2_01_FULL_38_12</name>
    <dbReference type="NCBI Taxonomy" id="1802061"/>
    <lineage>
        <taxon>Bacteria</taxon>
        <taxon>Candidatus Roizmaniibacteriota</taxon>
    </lineage>
</organism>
<reference evidence="1 2" key="1">
    <citation type="journal article" date="2016" name="Nat. Commun.">
        <title>Thousands of microbial genomes shed light on interconnected biogeochemical processes in an aquifer system.</title>
        <authorList>
            <person name="Anantharaman K."/>
            <person name="Brown C.T."/>
            <person name="Hug L.A."/>
            <person name="Sharon I."/>
            <person name="Castelle C.J."/>
            <person name="Probst A.J."/>
            <person name="Thomas B.C."/>
            <person name="Singh A."/>
            <person name="Wilkins M.J."/>
            <person name="Karaoz U."/>
            <person name="Brodie E.L."/>
            <person name="Williams K.H."/>
            <person name="Hubbard S.S."/>
            <person name="Banfield J.F."/>
        </authorList>
    </citation>
    <scope>NUCLEOTIDE SEQUENCE [LARGE SCALE GENOMIC DNA]</scope>
</reference>
<evidence type="ECO:0000313" key="1">
    <source>
        <dbReference type="EMBL" id="OGK48281.1"/>
    </source>
</evidence>
<dbReference type="Proteomes" id="UP000177141">
    <property type="component" value="Unassembled WGS sequence"/>
</dbReference>
<protein>
    <submittedName>
        <fullName evidence="1">Uncharacterized protein</fullName>
    </submittedName>
</protein>
<dbReference type="EMBL" id="MGAL01000017">
    <property type="protein sequence ID" value="OGK48281.1"/>
    <property type="molecule type" value="Genomic_DNA"/>
</dbReference>
<evidence type="ECO:0000313" key="2">
    <source>
        <dbReference type="Proteomes" id="UP000177141"/>
    </source>
</evidence>
<proteinExistence type="predicted"/>
<dbReference type="AlphaFoldDB" id="A0A1F7IY57"/>
<sequence length="295" mass="34444">MLHKISYLFPNKNDQEKDFCRNLLLLFGKLQNTVKSSDQLIIFPSYPKNSLPVTVVKSDSIPFPQVVFETEKEILLKMKYFYLTSRKDNSVKSETFNSHKDTVAKKDNIGSYIQLTAGSTQLFQLSLGEIHRRIGKHIVRIDHTGVNIPSAIINRNEWSQLIKNLSRECNIYNYPTGEDWPFVLPSTEEEFKNDITDFHMVRKPKFELVYDQYLSIPTIQFDIETDLIRKKVEELLPNPYGISFPDLADFFRTVYIYHPWGGLAIRFDIGFKNNDQKSDWETGEWLVKDGGRIKF</sequence>
<name>A0A1F7IY57_9BACT</name>
<accession>A0A1F7IY57</accession>
<comment type="caution">
    <text evidence="1">The sequence shown here is derived from an EMBL/GenBank/DDBJ whole genome shotgun (WGS) entry which is preliminary data.</text>
</comment>
<gene>
    <name evidence="1" type="ORF">A3A93_01400</name>
</gene>
<dbReference type="STRING" id="1802061.A3A93_01400"/>